<reference evidence="1 2" key="1">
    <citation type="submission" date="2024-05" db="EMBL/GenBank/DDBJ databases">
        <title>Haplotype-resolved chromosome-level genome assembly of Huyou (Citrus changshanensis).</title>
        <authorList>
            <person name="Miao C."/>
            <person name="Chen W."/>
            <person name="Wu Y."/>
            <person name="Wang L."/>
            <person name="Zhao S."/>
            <person name="Grierson D."/>
            <person name="Xu C."/>
            <person name="Chen K."/>
        </authorList>
    </citation>
    <scope>NUCLEOTIDE SEQUENCE [LARGE SCALE GENOMIC DNA]</scope>
    <source>
        <strain evidence="1">01-14</strain>
        <tissue evidence="1">Leaf</tissue>
    </source>
</reference>
<proteinExistence type="predicted"/>
<keyword evidence="2" id="KW-1185">Reference proteome</keyword>
<dbReference type="Proteomes" id="UP001428341">
    <property type="component" value="Unassembled WGS sequence"/>
</dbReference>
<accession>A0AAP0LLR6</accession>
<dbReference type="AlphaFoldDB" id="A0AAP0LLR6"/>
<gene>
    <name evidence="1" type="ORF">WN944_028384</name>
</gene>
<evidence type="ECO:0000313" key="2">
    <source>
        <dbReference type="Proteomes" id="UP001428341"/>
    </source>
</evidence>
<sequence>MRFFAPSSGTSGANYLHKLTHGPRLLDLEGRENLEIRGEKESVTRDPQLLDLEGKESESCRRSVVRKNGRLVAW</sequence>
<organism evidence="1 2">
    <name type="scientific">Citrus x changshan-huyou</name>
    <dbReference type="NCBI Taxonomy" id="2935761"/>
    <lineage>
        <taxon>Eukaryota</taxon>
        <taxon>Viridiplantae</taxon>
        <taxon>Streptophyta</taxon>
        <taxon>Embryophyta</taxon>
        <taxon>Tracheophyta</taxon>
        <taxon>Spermatophyta</taxon>
        <taxon>Magnoliopsida</taxon>
        <taxon>eudicotyledons</taxon>
        <taxon>Gunneridae</taxon>
        <taxon>Pentapetalae</taxon>
        <taxon>rosids</taxon>
        <taxon>malvids</taxon>
        <taxon>Sapindales</taxon>
        <taxon>Rutaceae</taxon>
        <taxon>Aurantioideae</taxon>
        <taxon>Citrus</taxon>
    </lineage>
</organism>
<evidence type="ECO:0000313" key="1">
    <source>
        <dbReference type="EMBL" id="KAK9176367.1"/>
    </source>
</evidence>
<comment type="caution">
    <text evidence="1">The sequence shown here is derived from an EMBL/GenBank/DDBJ whole genome shotgun (WGS) entry which is preliminary data.</text>
</comment>
<protein>
    <submittedName>
        <fullName evidence="1">Uncharacterized protein</fullName>
    </submittedName>
</protein>
<dbReference type="EMBL" id="JBCGBO010000025">
    <property type="protein sequence ID" value="KAK9176367.1"/>
    <property type="molecule type" value="Genomic_DNA"/>
</dbReference>
<name>A0AAP0LLR6_9ROSI</name>